<dbReference type="Proteomes" id="UP000240505">
    <property type="component" value="Chromosome"/>
</dbReference>
<dbReference type="KEGG" id="masz:C9I28_03475"/>
<dbReference type="GO" id="GO:0016747">
    <property type="term" value="F:acyltransferase activity, transferring groups other than amino-acyl groups"/>
    <property type="evidence" value="ECO:0007669"/>
    <property type="project" value="InterPro"/>
</dbReference>
<dbReference type="CDD" id="cd04301">
    <property type="entry name" value="NAT_SF"/>
    <property type="match status" value="1"/>
</dbReference>
<dbReference type="PROSITE" id="PS51186">
    <property type="entry name" value="GNAT"/>
    <property type="match status" value="1"/>
</dbReference>
<name>A0A2R4C5J0_9BURK</name>
<dbReference type="RefSeq" id="WP_107140226.1">
    <property type="nucleotide sequence ID" value="NZ_CP028324.1"/>
</dbReference>
<reference evidence="2 3" key="1">
    <citation type="submission" date="2018-03" db="EMBL/GenBank/DDBJ databases">
        <title>Massilia armeniaca sp. nov., isolated from desert soil.</title>
        <authorList>
            <person name="Huang H."/>
            <person name="Ren M."/>
        </authorList>
    </citation>
    <scope>NUCLEOTIDE SEQUENCE [LARGE SCALE GENOMIC DNA]</scope>
    <source>
        <strain evidence="2 3">ZMN-3</strain>
    </source>
</reference>
<dbReference type="AlphaFoldDB" id="A0A2R4C5J0"/>
<keyword evidence="3" id="KW-1185">Reference proteome</keyword>
<organism evidence="2 3">
    <name type="scientific">Pseudoduganella armeniaca</name>
    <dbReference type="NCBI Taxonomy" id="2072590"/>
    <lineage>
        <taxon>Bacteria</taxon>
        <taxon>Pseudomonadati</taxon>
        <taxon>Pseudomonadota</taxon>
        <taxon>Betaproteobacteria</taxon>
        <taxon>Burkholderiales</taxon>
        <taxon>Oxalobacteraceae</taxon>
        <taxon>Telluria group</taxon>
        <taxon>Pseudoduganella</taxon>
    </lineage>
</organism>
<dbReference type="SUPFAM" id="SSF55729">
    <property type="entry name" value="Acyl-CoA N-acyltransferases (Nat)"/>
    <property type="match status" value="1"/>
</dbReference>
<keyword evidence="2" id="KW-0808">Transferase</keyword>
<dbReference type="OrthoDB" id="9789605at2"/>
<gene>
    <name evidence="2" type="ORF">C9I28_03475</name>
</gene>
<evidence type="ECO:0000313" key="3">
    <source>
        <dbReference type="Proteomes" id="UP000240505"/>
    </source>
</evidence>
<dbReference type="EMBL" id="CP028324">
    <property type="protein sequence ID" value="AVR94875.1"/>
    <property type="molecule type" value="Genomic_DNA"/>
</dbReference>
<dbReference type="Gene3D" id="3.40.630.30">
    <property type="match status" value="1"/>
</dbReference>
<feature type="domain" description="N-acetyltransferase" evidence="1">
    <location>
        <begin position="3"/>
        <end position="156"/>
    </location>
</feature>
<protein>
    <submittedName>
        <fullName evidence="2">GNAT family N-acetyltransferase</fullName>
    </submittedName>
</protein>
<accession>A0A2R4C5J0</accession>
<dbReference type="InterPro" id="IPR000182">
    <property type="entry name" value="GNAT_dom"/>
</dbReference>
<proteinExistence type="predicted"/>
<evidence type="ECO:0000259" key="1">
    <source>
        <dbReference type="PROSITE" id="PS51186"/>
    </source>
</evidence>
<dbReference type="InterPro" id="IPR016181">
    <property type="entry name" value="Acyl_CoA_acyltransferase"/>
</dbReference>
<dbReference type="Pfam" id="PF00583">
    <property type="entry name" value="Acetyltransf_1"/>
    <property type="match status" value="1"/>
</dbReference>
<evidence type="ECO:0000313" key="2">
    <source>
        <dbReference type="EMBL" id="AVR94875.1"/>
    </source>
</evidence>
<sequence>MAVQVRQAAAADAAIVAALVRELTDEIVRTCDAPPFQYDAAATAALCAQWMDDGRYTVLLAFVDERPAGVVTVAESHALYAGGKIGIVQECYVAADYRSHGVGSALLEGVQALAPGRGWAALELCTPPLPQFERTLAFYQRHGLVPVGGRKMRRQY</sequence>